<protein>
    <submittedName>
        <fullName evidence="4">TetR/AcrR family transcriptional regulator</fullName>
    </submittedName>
</protein>
<dbReference type="Gene3D" id="1.10.357.10">
    <property type="entry name" value="Tetracycline Repressor, domain 2"/>
    <property type="match status" value="1"/>
</dbReference>
<proteinExistence type="predicted"/>
<feature type="domain" description="HTH tetR-type" evidence="3">
    <location>
        <begin position="13"/>
        <end position="73"/>
    </location>
</feature>
<dbReference type="InterPro" id="IPR001647">
    <property type="entry name" value="HTH_TetR"/>
</dbReference>
<gene>
    <name evidence="4" type="ORF">ACFQDH_07345</name>
</gene>
<accession>A0ABW2AE34</accession>
<keyword evidence="5" id="KW-1185">Reference proteome</keyword>
<comment type="caution">
    <text evidence="4">The sequence shown here is derived from an EMBL/GenBank/DDBJ whole genome shotgun (WGS) entry which is preliminary data.</text>
</comment>
<dbReference type="EMBL" id="JBHSWH010000001">
    <property type="protein sequence ID" value="MFC6705085.1"/>
    <property type="molecule type" value="Genomic_DNA"/>
</dbReference>
<dbReference type="Pfam" id="PF00440">
    <property type="entry name" value="TetR_N"/>
    <property type="match status" value="1"/>
</dbReference>
<dbReference type="InterPro" id="IPR050109">
    <property type="entry name" value="HTH-type_TetR-like_transc_reg"/>
</dbReference>
<dbReference type="PROSITE" id="PS50977">
    <property type="entry name" value="HTH_TETR_2"/>
    <property type="match status" value="1"/>
</dbReference>
<feature type="DNA-binding region" description="H-T-H motif" evidence="2">
    <location>
        <begin position="36"/>
        <end position="55"/>
    </location>
</feature>
<name>A0ABW2AE34_9MICO</name>
<evidence type="ECO:0000313" key="5">
    <source>
        <dbReference type="Proteomes" id="UP001596298"/>
    </source>
</evidence>
<keyword evidence="1 2" id="KW-0238">DNA-binding</keyword>
<dbReference type="Proteomes" id="UP001596298">
    <property type="component" value="Unassembled WGS sequence"/>
</dbReference>
<dbReference type="InterPro" id="IPR009057">
    <property type="entry name" value="Homeodomain-like_sf"/>
</dbReference>
<dbReference type="PRINTS" id="PR00455">
    <property type="entry name" value="HTHTETR"/>
</dbReference>
<organism evidence="4 5">
    <name type="scientific">Flexivirga alba</name>
    <dbReference type="NCBI Taxonomy" id="702742"/>
    <lineage>
        <taxon>Bacteria</taxon>
        <taxon>Bacillati</taxon>
        <taxon>Actinomycetota</taxon>
        <taxon>Actinomycetes</taxon>
        <taxon>Micrococcales</taxon>
        <taxon>Dermacoccaceae</taxon>
        <taxon>Flexivirga</taxon>
    </lineage>
</organism>
<dbReference type="PANTHER" id="PTHR30055">
    <property type="entry name" value="HTH-TYPE TRANSCRIPTIONAL REGULATOR RUTR"/>
    <property type="match status" value="1"/>
</dbReference>
<sequence length="202" mass="21974">MSSAPAPKQDRSRVTRQRILEAAVESLATRGWDASTVSVIAADAEASRGALQHHFPTREDLIIAALDYMFEKRAAQMAALTIPDLTGPDRVAMVVRTVVDLYIGSLFRASLQVWNAASADPALRDRILPLEHKFGSGVHDLTVRLLGVDDSDPQVRSLIRATLDLARGLALADVLTDDSRRRRRVVDAWAAQLAVALAARSS</sequence>
<evidence type="ECO:0000259" key="3">
    <source>
        <dbReference type="PROSITE" id="PS50977"/>
    </source>
</evidence>
<evidence type="ECO:0000256" key="1">
    <source>
        <dbReference type="ARBA" id="ARBA00023125"/>
    </source>
</evidence>
<reference evidence="5" key="1">
    <citation type="journal article" date="2019" name="Int. J. Syst. Evol. Microbiol.">
        <title>The Global Catalogue of Microorganisms (GCM) 10K type strain sequencing project: providing services to taxonomists for standard genome sequencing and annotation.</title>
        <authorList>
            <consortium name="The Broad Institute Genomics Platform"/>
            <consortium name="The Broad Institute Genome Sequencing Center for Infectious Disease"/>
            <person name="Wu L."/>
            <person name="Ma J."/>
        </authorList>
    </citation>
    <scope>NUCLEOTIDE SEQUENCE [LARGE SCALE GENOMIC DNA]</scope>
    <source>
        <strain evidence="5">CCUG 58127</strain>
    </source>
</reference>
<dbReference type="PANTHER" id="PTHR30055:SF226">
    <property type="entry name" value="HTH-TYPE TRANSCRIPTIONAL REGULATOR PKSA"/>
    <property type="match status" value="1"/>
</dbReference>
<evidence type="ECO:0000313" key="4">
    <source>
        <dbReference type="EMBL" id="MFC6705085.1"/>
    </source>
</evidence>
<dbReference type="SUPFAM" id="SSF46689">
    <property type="entry name" value="Homeodomain-like"/>
    <property type="match status" value="1"/>
</dbReference>
<dbReference type="RefSeq" id="WP_382399904.1">
    <property type="nucleotide sequence ID" value="NZ_JBHSWH010000001.1"/>
</dbReference>
<evidence type="ECO:0000256" key="2">
    <source>
        <dbReference type="PROSITE-ProRule" id="PRU00335"/>
    </source>
</evidence>